<dbReference type="EMBL" id="MUJZ01040604">
    <property type="protein sequence ID" value="OTF75736.1"/>
    <property type="molecule type" value="Genomic_DNA"/>
</dbReference>
<reference evidence="2 3" key="1">
    <citation type="submission" date="2017-03" db="EMBL/GenBank/DDBJ databases">
        <title>Genome Survey of Euroglyphus maynei.</title>
        <authorList>
            <person name="Arlian L.G."/>
            <person name="Morgan M.S."/>
            <person name="Rider S.D."/>
        </authorList>
    </citation>
    <scope>NUCLEOTIDE SEQUENCE [LARGE SCALE GENOMIC DNA]</scope>
    <source>
        <strain evidence="2">Arlian Lab</strain>
        <tissue evidence="2">Whole body</tissue>
    </source>
</reference>
<name>A0A1Y3B7Z7_EURMA</name>
<evidence type="ECO:0000313" key="3">
    <source>
        <dbReference type="Proteomes" id="UP000194236"/>
    </source>
</evidence>
<protein>
    <submittedName>
        <fullName evidence="2">Uncharacterized protein</fullName>
    </submittedName>
</protein>
<feature type="compositionally biased region" description="Pro residues" evidence="1">
    <location>
        <begin position="66"/>
        <end position="76"/>
    </location>
</feature>
<sequence>MVISLIGMAYLPELKTSKVYLQYLKPADSLGPQLLGLIPPNNDDNDIGGLMISDGDGGNQQQTAMLPPPPRGRYED</sequence>
<dbReference type="Proteomes" id="UP000194236">
    <property type="component" value="Unassembled WGS sequence"/>
</dbReference>
<feature type="non-terminal residue" evidence="2">
    <location>
        <position position="76"/>
    </location>
</feature>
<dbReference type="AlphaFoldDB" id="A0A1Y3B7Z7"/>
<evidence type="ECO:0000256" key="1">
    <source>
        <dbReference type="SAM" id="MobiDB-lite"/>
    </source>
</evidence>
<feature type="region of interest" description="Disordered" evidence="1">
    <location>
        <begin position="45"/>
        <end position="76"/>
    </location>
</feature>
<gene>
    <name evidence="2" type="ORF">BLA29_014861</name>
</gene>
<proteinExistence type="predicted"/>
<accession>A0A1Y3B7Z7</accession>
<keyword evidence="3" id="KW-1185">Reference proteome</keyword>
<organism evidence="2 3">
    <name type="scientific">Euroglyphus maynei</name>
    <name type="common">Mayne's house dust mite</name>
    <dbReference type="NCBI Taxonomy" id="6958"/>
    <lineage>
        <taxon>Eukaryota</taxon>
        <taxon>Metazoa</taxon>
        <taxon>Ecdysozoa</taxon>
        <taxon>Arthropoda</taxon>
        <taxon>Chelicerata</taxon>
        <taxon>Arachnida</taxon>
        <taxon>Acari</taxon>
        <taxon>Acariformes</taxon>
        <taxon>Sarcoptiformes</taxon>
        <taxon>Astigmata</taxon>
        <taxon>Psoroptidia</taxon>
        <taxon>Analgoidea</taxon>
        <taxon>Pyroglyphidae</taxon>
        <taxon>Pyroglyphinae</taxon>
        <taxon>Euroglyphus</taxon>
    </lineage>
</organism>
<comment type="caution">
    <text evidence="2">The sequence shown here is derived from an EMBL/GenBank/DDBJ whole genome shotgun (WGS) entry which is preliminary data.</text>
</comment>
<evidence type="ECO:0000313" key="2">
    <source>
        <dbReference type="EMBL" id="OTF75736.1"/>
    </source>
</evidence>